<gene>
    <name evidence="11" type="ORF">MIU77_01085</name>
</gene>
<dbReference type="SUPFAM" id="SSF103473">
    <property type="entry name" value="MFS general substrate transporter"/>
    <property type="match status" value="1"/>
</dbReference>
<evidence type="ECO:0000256" key="8">
    <source>
        <dbReference type="SAM" id="MobiDB-lite"/>
    </source>
</evidence>
<feature type="domain" description="Major facilitator superfamily (MFS) profile" evidence="10">
    <location>
        <begin position="32"/>
        <end position="439"/>
    </location>
</feature>
<evidence type="ECO:0000313" key="12">
    <source>
        <dbReference type="Proteomes" id="UP001055200"/>
    </source>
</evidence>
<dbReference type="PROSITE" id="PS50850">
    <property type="entry name" value="MFS"/>
    <property type="match status" value="1"/>
</dbReference>
<evidence type="ECO:0000256" key="6">
    <source>
        <dbReference type="ARBA" id="ARBA00022989"/>
    </source>
</evidence>
<evidence type="ECO:0000313" key="11">
    <source>
        <dbReference type="EMBL" id="ULN53014.1"/>
    </source>
</evidence>
<evidence type="ECO:0000256" key="3">
    <source>
        <dbReference type="ARBA" id="ARBA00022475"/>
    </source>
</evidence>
<evidence type="ECO:0000256" key="9">
    <source>
        <dbReference type="SAM" id="Phobius"/>
    </source>
</evidence>
<keyword evidence="7 9" id="KW-0472">Membrane</keyword>
<evidence type="ECO:0000259" key="10">
    <source>
        <dbReference type="PROSITE" id="PS50850"/>
    </source>
</evidence>
<evidence type="ECO:0000256" key="1">
    <source>
        <dbReference type="ARBA" id="ARBA00004651"/>
    </source>
</evidence>
<dbReference type="InterPro" id="IPR005829">
    <property type="entry name" value="Sugar_transporter_CS"/>
</dbReference>
<dbReference type="Proteomes" id="UP001055200">
    <property type="component" value="Chromosome"/>
</dbReference>
<keyword evidence="5" id="KW-0769">Symport</keyword>
<keyword evidence="12" id="KW-1185">Reference proteome</keyword>
<evidence type="ECO:0000256" key="4">
    <source>
        <dbReference type="ARBA" id="ARBA00022692"/>
    </source>
</evidence>
<dbReference type="InterPro" id="IPR051084">
    <property type="entry name" value="H+-coupled_symporters"/>
</dbReference>
<feature type="transmembrane region" description="Helical" evidence="9">
    <location>
        <begin position="324"/>
        <end position="343"/>
    </location>
</feature>
<proteinExistence type="predicted"/>
<dbReference type="Gene3D" id="1.20.1250.20">
    <property type="entry name" value="MFS general substrate transporter like domains"/>
    <property type="match status" value="2"/>
</dbReference>
<evidence type="ECO:0000256" key="7">
    <source>
        <dbReference type="ARBA" id="ARBA00023136"/>
    </source>
</evidence>
<feature type="transmembrane region" description="Helical" evidence="9">
    <location>
        <begin position="258"/>
        <end position="276"/>
    </location>
</feature>
<dbReference type="PROSITE" id="PS00217">
    <property type="entry name" value="SUGAR_TRANSPORT_2"/>
    <property type="match status" value="1"/>
</dbReference>
<name>A0ABY3U1J3_9MYCO</name>
<protein>
    <submittedName>
        <fullName evidence="11">MFS transporter</fullName>
    </submittedName>
</protein>
<dbReference type="RefSeq" id="WP_240171272.1">
    <property type="nucleotide sequence ID" value="NZ_CP092365.1"/>
</dbReference>
<dbReference type="InterPro" id="IPR005828">
    <property type="entry name" value="MFS_sugar_transport-like"/>
</dbReference>
<keyword evidence="6 9" id="KW-1133">Transmembrane helix</keyword>
<evidence type="ECO:0000256" key="2">
    <source>
        <dbReference type="ARBA" id="ARBA00022448"/>
    </source>
</evidence>
<feature type="transmembrane region" description="Helical" evidence="9">
    <location>
        <begin position="60"/>
        <end position="81"/>
    </location>
</feature>
<feature type="transmembrane region" description="Helical" evidence="9">
    <location>
        <begin position="167"/>
        <end position="189"/>
    </location>
</feature>
<accession>A0ABY3U1J3</accession>
<dbReference type="InterPro" id="IPR036259">
    <property type="entry name" value="MFS_trans_sf"/>
</dbReference>
<keyword evidence="4 9" id="KW-0812">Transmembrane</keyword>
<feature type="transmembrane region" description="Helical" evidence="9">
    <location>
        <begin position="201"/>
        <end position="220"/>
    </location>
</feature>
<dbReference type="Pfam" id="PF00083">
    <property type="entry name" value="Sugar_tr"/>
    <property type="match status" value="2"/>
</dbReference>
<feature type="transmembrane region" description="Helical" evidence="9">
    <location>
        <begin position="101"/>
        <end position="119"/>
    </location>
</feature>
<comment type="subcellular location">
    <subcellularLocation>
        <location evidence="1">Cell membrane</location>
        <topology evidence="1">Multi-pass membrane protein</topology>
    </subcellularLocation>
</comment>
<dbReference type="InterPro" id="IPR020846">
    <property type="entry name" value="MFS_dom"/>
</dbReference>
<feature type="transmembrane region" description="Helical" evidence="9">
    <location>
        <begin position="296"/>
        <end position="315"/>
    </location>
</feature>
<feature type="transmembrane region" description="Helical" evidence="9">
    <location>
        <begin position="125"/>
        <end position="146"/>
    </location>
</feature>
<dbReference type="PROSITE" id="PS00216">
    <property type="entry name" value="SUGAR_TRANSPORT_1"/>
    <property type="match status" value="1"/>
</dbReference>
<feature type="region of interest" description="Disordered" evidence="8">
    <location>
        <begin position="1"/>
        <end position="21"/>
    </location>
</feature>
<sequence length="530" mass="56058">MTLQATPAATSPPRPAPSAPGAAEQKRLLRKAILASSIGNATEWYDYGVYAVVATYLTHAFFPGTLGNIGTMAGFAVSFVLRPLGGMVWGPIGDRFGRKAVLTATILMIAVATTLIGVLPTHAAIGWWAPGLLIGLRVVQGFSTGGEYGGAATFMAEYAPDHQRGRYGSFLESGAVAGFVAGSAVVLALEALLTPAQMADWGWRVPFLLALPLGVIGLVLRANMEETPVFKECLAVDAITGSAWERLKDLLTNYTRPITVMFALVVALNLVDYTLITYQPTYLQATLGLGERGRTTVVLVGELAMLACIPLAGLWSDRVGRKPLWRFSLLGLAALALPMYWLMGHGFGGALIGFTVLCVLFAAPLATVAATFPAMFPTQVRYAGFAISYNAAVTLFGGTAPVVADTVIETTGWTLFPAAYLMLAAVIGLAALRFLPETAGCSLRGTDIPGVASDLERELLESLETRPLVLPAETTVLPTIPIPMQLPTLVLAGPAPEPEPTLDLAAYWSDEPIPAKAKPVRVGPRPPGRR</sequence>
<dbReference type="EMBL" id="CP092365">
    <property type="protein sequence ID" value="ULN53014.1"/>
    <property type="molecule type" value="Genomic_DNA"/>
</dbReference>
<feature type="transmembrane region" description="Helical" evidence="9">
    <location>
        <begin position="349"/>
        <end position="370"/>
    </location>
</feature>
<keyword evidence="2" id="KW-0813">Transport</keyword>
<organism evidence="11 12">
    <name type="scientific">Mycolicibacillus parakoreensis</name>
    <dbReference type="NCBI Taxonomy" id="1069221"/>
    <lineage>
        <taxon>Bacteria</taxon>
        <taxon>Bacillati</taxon>
        <taxon>Actinomycetota</taxon>
        <taxon>Actinomycetes</taxon>
        <taxon>Mycobacteriales</taxon>
        <taxon>Mycobacteriaceae</taxon>
        <taxon>Mycolicibacillus</taxon>
    </lineage>
</organism>
<keyword evidence="3" id="KW-1003">Cell membrane</keyword>
<feature type="transmembrane region" description="Helical" evidence="9">
    <location>
        <begin position="415"/>
        <end position="435"/>
    </location>
</feature>
<dbReference type="PANTHER" id="PTHR43528">
    <property type="entry name" value="ALPHA-KETOGLUTARATE PERMEASE"/>
    <property type="match status" value="1"/>
</dbReference>
<dbReference type="PANTHER" id="PTHR43528:SF1">
    <property type="entry name" value="ALPHA-KETOGLUTARATE PERMEASE"/>
    <property type="match status" value="1"/>
</dbReference>
<feature type="transmembrane region" description="Helical" evidence="9">
    <location>
        <begin position="382"/>
        <end position="403"/>
    </location>
</feature>
<reference evidence="11" key="1">
    <citation type="submission" date="2022-08" db="EMBL/GenBank/DDBJ databases">
        <title>Complete genome sequence of 14 non-tuberculosis mycobacteria type-strains.</title>
        <authorList>
            <person name="Igarashi Y."/>
            <person name="Osugi A."/>
            <person name="Mitarai S."/>
        </authorList>
    </citation>
    <scope>NUCLEOTIDE SEQUENCE</scope>
    <source>
        <strain evidence="11">DSM 45575</strain>
    </source>
</reference>
<evidence type="ECO:0000256" key="5">
    <source>
        <dbReference type="ARBA" id="ARBA00022847"/>
    </source>
</evidence>